<dbReference type="PANTHER" id="PTHR19850">
    <property type="entry name" value="GUANINE NUCLEOTIDE-BINDING PROTEIN BETA G PROTEIN BETA"/>
    <property type="match status" value="1"/>
</dbReference>
<dbReference type="EMBL" id="JAPWTK010000006">
    <property type="protein sequence ID" value="KAJ8961216.1"/>
    <property type="molecule type" value="Genomic_DNA"/>
</dbReference>
<dbReference type="InterPro" id="IPR015943">
    <property type="entry name" value="WD40/YVTN_repeat-like_dom_sf"/>
</dbReference>
<dbReference type="PROSITE" id="PS50082">
    <property type="entry name" value="WD_REPEATS_2"/>
    <property type="match status" value="2"/>
</dbReference>
<dbReference type="InterPro" id="IPR036322">
    <property type="entry name" value="WD40_repeat_dom_sf"/>
</dbReference>
<feature type="repeat" description="WD" evidence="1">
    <location>
        <begin position="52"/>
        <end position="73"/>
    </location>
</feature>
<dbReference type="InterPro" id="IPR001680">
    <property type="entry name" value="WD40_rpt"/>
</dbReference>
<sequence length="73" mass="8139">MIYFFHPSGYAFATGSEDKSARLFDIRSDQQIAMFKPPTPNSGFTSCGLSMSGRILLCGSDDNNVHMWDTLKK</sequence>
<evidence type="ECO:0000313" key="2">
    <source>
        <dbReference type="EMBL" id="KAJ8961216.1"/>
    </source>
</evidence>
<dbReference type="SUPFAM" id="SSF50978">
    <property type="entry name" value="WD40 repeat-like"/>
    <property type="match status" value="1"/>
</dbReference>
<dbReference type="Proteomes" id="UP001162162">
    <property type="component" value="Unassembled WGS sequence"/>
</dbReference>
<dbReference type="GO" id="GO:0007165">
    <property type="term" value="P:signal transduction"/>
    <property type="evidence" value="ECO:0007669"/>
    <property type="project" value="InterPro"/>
</dbReference>
<dbReference type="AlphaFoldDB" id="A0AAV8ZBA9"/>
<protein>
    <submittedName>
        <fullName evidence="2">Uncharacterized protein</fullName>
    </submittedName>
</protein>
<keyword evidence="3" id="KW-1185">Reference proteome</keyword>
<feature type="repeat" description="WD" evidence="1">
    <location>
        <begin position="5"/>
        <end position="34"/>
    </location>
</feature>
<comment type="caution">
    <text evidence="2">The sequence shown here is derived from an EMBL/GenBank/DDBJ whole genome shotgun (WGS) entry which is preliminary data.</text>
</comment>
<dbReference type="Pfam" id="PF00400">
    <property type="entry name" value="WD40"/>
    <property type="match status" value="2"/>
</dbReference>
<gene>
    <name evidence="2" type="ORF">NQ318_008899</name>
</gene>
<keyword evidence="1" id="KW-0853">WD repeat</keyword>
<name>A0AAV8ZBA9_9CUCU</name>
<proteinExistence type="predicted"/>
<evidence type="ECO:0000313" key="3">
    <source>
        <dbReference type="Proteomes" id="UP001162162"/>
    </source>
</evidence>
<organism evidence="2 3">
    <name type="scientific">Aromia moschata</name>
    <dbReference type="NCBI Taxonomy" id="1265417"/>
    <lineage>
        <taxon>Eukaryota</taxon>
        <taxon>Metazoa</taxon>
        <taxon>Ecdysozoa</taxon>
        <taxon>Arthropoda</taxon>
        <taxon>Hexapoda</taxon>
        <taxon>Insecta</taxon>
        <taxon>Pterygota</taxon>
        <taxon>Neoptera</taxon>
        <taxon>Endopterygota</taxon>
        <taxon>Coleoptera</taxon>
        <taxon>Polyphaga</taxon>
        <taxon>Cucujiformia</taxon>
        <taxon>Chrysomeloidea</taxon>
        <taxon>Cerambycidae</taxon>
        <taxon>Cerambycinae</taxon>
        <taxon>Callichromatini</taxon>
        <taxon>Aromia</taxon>
    </lineage>
</organism>
<dbReference type="Gene3D" id="2.130.10.10">
    <property type="entry name" value="YVTN repeat-like/Quinoprotein amine dehydrogenase"/>
    <property type="match status" value="1"/>
</dbReference>
<evidence type="ECO:0000256" key="1">
    <source>
        <dbReference type="PROSITE-ProRule" id="PRU00221"/>
    </source>
</evidence>
<accession>A0AAV8ZBA9</accession>
<dbReference type="InterPro" id="IPR016346">
    <property type="entry name" value="G-protein_beta_1-5"/>
</dbReference>
<reference evidence="2" key="1">
    <citation type="journal article" date="2023" name="Insect Mol. Biol.">
        <title>Genome sequencing provides insights into the evolution of gene families encoding plant cell wall-degrading enzymes in longhorned beetles.</title>
        <authorList>
            <person name="Shin N.R."/>
            <person name="Okamura Y."/>
            <person name="Kirsch R."/>
            <person name="Pauchet Y."/>
        </authorList>
    </citation>
    <scope>NUCLEOTIDE SEQUENCE</scope>
    <source>
        <strain evidence="2">AMC_N1</strain>
    </source>
</reference>